<dbReference type="EMBL" id="RAWE01000212">
    <property type="protein sequence ID" value="RKG96466.1"/>
    <property type="molecule type" value="Genomic_DNA"/>
</dbReference>
<dbReference type="PANTHER" id="PTHR45586:SF1">
    <property type="entry name" value="LIPOPOLYSACCHARIDE ASSEMBLY PROTEIN B"/>
    <property type="match status" value="1"/>
</dbReference>
<dbReference type="InterPro" id="IPR011990">
    <property type="entry name" value="TPR-like_helical_dom_sf"/>
</dbReference>
<dbReference type="AlphaFoldDB" id="A0A3A8JNA5"/>
<keyword evidence="1" id="KW-0677">Repeat</keyword>
<organism evidence="3 4">
    <name type="scientific">Corallococcus carmarthensis</name>
    <dbReference type="NCBI Taxonomy" id="2316728"/>
    <lineage>
        <taxon>Bacteria</taxon>
        <taxon>Pseudomonadati</taxon>
        <taxon>Myxococcota</taxon>
        <taxon>Myxococcia</taxon>
        <taxon>Myxococcales</taxon>
        <taxon>Cystobacterineae</taxon>
        <taxon>Myxococcaceae</taxon>
        <taxon>Corallococcus</taxon>
    </lineage>
</organism>
<dbReference type="InterPro" id="IPR051012">
    <property type="entry name" value="CellSynth/LPSAsmb/PSIAsmb"/>
</dbReference>
<dbReference type="OrthoDB" id="5476519at2"/>
<dbReference type="Pfam" id="PF13432">
    <property type="entry name" value="TPR_16"/>
    <property type="match status" value="2"/>
</dbReference>
<sequence length="1258" mass="134076">MRTFRRGLTALALVAGLTGCPRPSSVVAPHVLESAAERAGQGDAEARTLAFAGFHAYLVAGDVKLAQQRFDAAVQKDPGDPYALQGQALLARRNGQSDRALAASLELVKRAPRHPVAVIAARYMLDRVGTSRAEDDNILKAVDAALTAGARGETAYLLRASRLAVASLRADTATQAQTLKDLGGATEATLVGPFSPFHVLAIDEPITPEKDGSFAGPFTGAYGALAARTVRSPDGRLDLGGEPGHGDMYALGIDAEVAEGGVYVLRTVSQTSHRVLMDGAPVLERRDWARTASTVSVRALELPAGKHRFVVKLSRDNTQGGITFALVKADGSPSGVRLTAATGPAPRWNASAPGEVEVPDMYPGAEDLAQALQAEAGETLSTFLAVRDGLARDADGAQRLMAKVEATTPALLTLRAEQAAQDRGIPSKVARGRATRDLEAALAKDPGNVAALLLRADLFLDDGQPATALDTLKTARDAVKPAGFPVHILLARAALALDVDAQAEVALASALEAQPGLCEALGLQYSLARRRDAVARTDDLVKAQEGCPGADARRVDHLRTRGDLEGAAKGYTQLLAQDPDNLTTAAALSGIYVSQRRYDDAAKVLQTQTTVWPRNAELLKRLADVREYAGQGAEALKLREQALKLDGTDLSLRRAVERAKTGKELLAAYAIDGKEALKAYEAAPVTGGSSAAYVLDAAAVQVYPDGSLVNRIHTIQKALEQSGVQEIAEVNIPRGAQLLALRTLKADGRVLEPENIEGKDTMSLPGVQVGDSVEVEYLLPESDRGPAQPGFTASAFYFQIANQPNAWSTYTVVAPKGSGMKVDAHGMKAPPPEVKGDVEVFHYDARRVPPFIPEPDAPPSGNEYLPFVMVGAGETGNDGLARVYGDAFQDRWLRTSEVESFARQATEGKQGLDAVKALHAAVMKRFSGRDASLAQSAASTVAQDRGSRLTVMKAGLETLGIPSRIAAVRTFNTDPAPYLFPADALLPYAALRVEVPGEQPVWLDTSVRFGPFGELPETAMGEREAYLLPEPGKPLQKVKTPPLKPRAGKDVKLTLELGADGSLKGQGEETYSGFEAAQIAEAFEQLSAESRNQALQGAVSRYFGGAELSSVKLERQEAVGAPFVLRYAFTVPRFGRMEGDSRMALGPLTFPALLGRRYVQLSTRTTPLYIDDTEASRTNVAVTLPQGWKLSDPQAGLKVDSEFGHFTRSEKQDGRTLSIAESINLPRARVTPAEYEKFSAFAGDVDLLQVRELFLVKQ</sequence>
<dbReference type="PROSITE" id="PS51257">
    <property type="entry name" value="PROKAR_LIPOPROTEIN"/>
    <property type="match status" value="1"/>
</dbReference>
<evidence type="ECO:0000256" key="2">
    <source>
        <dbReference type="ARBA" id="ARBA00022803"/>
    </source>
</evidence>
<keyword evidence="4" id="KW-1185">Reference proteome</keyword>
<dbReference type="SUPFAM" id="SSF48452">
    <property type="entry name" value="TPR-like"/>
    <property type="match status" value="2"/>
</dbReference>
<dbReference type="Gene3D" id="1.25.40.10">
    <property type="entry name" value="Tetratricopeptide repeat domain"/>
    <property type="match status" value="3"/>
</dbReference>
<dbReference type="PANTHER" id="PTHR45586">
    <property type="entry name" value="TPR REPEAT-CONTAINING PROTEIN PA4667"/>
    <property type="match status" value="1"/>
</dbReference>
<proteinExistence type="predicted"/>
<reference evidence="4" key="1">
    <citation type="submission" date="2018-09" db="EMBL/GenBank/DDBJ databases">
        <authorList>
            <person name="Livingstone P.G."/>
            <person name="Whitworth D.E."/>
        </authorList>
    </citation>
    <scope>NUCLEOTIDE SEQUENCE [LARGE SCALE GENOMIC DNA]</scope>
    <source>
        <strain evidence="4">CA043D</strain>
    </source>
</reference>
<evidence type="ECO:0000313" key="3">
    <source>
        <dbReference type="EMBL" id="RKG96466.1"/>
    </source>
</evidence>
<name>A0A3A8JNA5_9BACT</name>
<dbReference type="Proteomes" id="UP000268313">
    <property type="component" value="Unassembled WGS sequence"/>
</dbReference>
<dbReference type="Gene3D" id="2.60.40.3140">
    <property type="match status" value="1"/>
</dbReference>
<dbReference type="Pfam" id="PF14559">
    <property type="entry name" value="TPR_19"/>
    <property type="match status" value="1"/>
</dbReference>
<evidence type="ECO:0000256" key="1">
    <source>
        <dbReference type="ARBA" id="ARBA00022737"/>
    </source>
</evidence>
<comment type="caution">
    <text evidence="3">The sequence shown here is derived from an EMBL/GenBank/DDBJ whole genome shotgun (WGS) entry which is preliminary data.</text>
</comment>
<keyword evidence="2" id="KW-0802">TPR repeat</keyword>
<protein>
    <submittedName>
        <fullName evidence="3">DUF3858 domain-containing protein</fullName>
    </submittedName>
</protein>
<gene>
    <name evidence="3" type="ORF">D7X32_35925</name>
</gene>
<accession>A0A3A8JNA5</accession>
<dbReference type="Gene3D" id="2.60.120.1130">
    <property type="match status" value="1"/>
</dbReference>
<evidence type="ECO:0000313" key="4">
    <source>
        <dbReference type="Proteomes" id="UP000268313"/>
    </source>
</evidence>